<dbReference type="PROSITE" id="PS50977">
    <property type="entry name" value="HTH_TETR_2"/>
    <property type="match status" value="1"/>
</dbReference>
<dbReference type="Pfam" id="PF17938">
    <property type="entry name" value="TetR_C_29"/>
    <property type="match status" value="1"/>
</dbReference>
<keyword evidence="1 2" id="KW-0238">DNA-binding</keyword>
<evidence type="ECO:0000313" key="4">
    <source>
        <dbReference type="EMBL" id="KDN96033.1"/>
    </source>
</evidence>
<dbReference type="InterPro" id="IPR001647">
    <property type="entry name" value="HTH_TetR"/>
</dbReference>
<name>A0A066ZQE0_HYDMR</name>
<dbReference type="InterPro" id="IPR050109">
    <property type="entry name" value="HTH-type_TetR-like_transc_reg"/>
</dbReference>
<dbReference type="Gene3D" id="1.10.357.10">
    <property type="entry name" value="Tetracycline Repressor, domain 2"/>
    <property type="match status" value="1"/>
</dbReference>
<dbReference type="InterPro" id="IPR009057">
    <property type="entry name" value="Homeodomain-like_sf"/>
</dbReference>
<feature type="domain" description="HTH tetR-type" evidence="3">
    <location>
        <begin position="13"/>
        <end position="73"/>
    </location>
</feature>
<sequence length="208" mass="23345">MTEISIKAAKKRSKTALTIQQAATELFAEKGYDGTIMDELAEITGANKASIYYHFQNKENLYAVCLEDLFATVAEAVIQQVDCADSAEKKLWSFVQTFALQTQTHRQMPAVLMREIASGGIHMPVAARQQMQRLLQTLKTILIAGEQQEVFARVDPLTTHFMIIGSLCFFITSKPMRDAIQSDKPLDPTLEEATDEIYRLISNALKMH</sequence>
<accession>A0A066ZQE0</accession>
<dbReference type="Pfam" id="PF00440">
    <property type="entry name" value="TetR_N"/>
    <property type="match status" value="1"/>
</dbReference>
<dbReference type="InterPro" id="IPR041474">
    <property type="entry name" value="NicS_C"/>
</dbReference>
<keyword evidence="5" id="KW-1185">Reference proteome</keyword>
<protein>
    <recommendedName>
        <fullName evidence="3">HTH tetR-type domain-containing protein</fullName>
    </recommendedName>
</protein>
<dbReference type="PANTHER" id="PTHR30328">
    <property type="entry name" value="TRANSCRIPTIONAL REPRESSOR"/>
    <property type="match status" value="1"/>
</dbReference>
<organism evidence="4 5">
    <name type="scientific">Hydrogenovibrio marinus</name>
    <dbReference type="NCBI Taxonomy" id="28885"/>
    <lineage>
        <taxon>Bacteria</taxon>
        <taxon>Pseudomonadati</taxon>
        <taxon>Pseudomonadota</taxon>
        <taxon>Gammaproteobacteria</taxon>
        <taxon>Thiotrichales</taxon>
        <taxon>Piscirickettsiaceae</taxon>
        <taxon>Hydrogenovibrio</taxon>
    </lineage>
</organism>
<proteinExistence type="predicted"/>
<feature type="DNA-binding region" description="H-T-H motif" evidence="2">
    <location>
        <begin position="36"/>
        <end position="55"/>
    </location>
</feature>
<gene>
    <name evidence="4" type="ORF">EI16_07025</name>
</gene>
<dbReference type="SUPFAM" id="SSF46689">
    <property type="entry name" value="Homeodomain-like"/>
    <property type="match status" value="1"/>
</dbReference>
<dbReference type="PANTHER" id="PTHR30328:SF54">
    <property type="entry name" value="HTH-TYPE TRANSCRIPTIONAL REPRESSOR SCO4008"/>
    <property type="match status" value="1"/>
</dbReference>
<evidence type="ECO:0000313" key="5">
    <source>
        <dbReference type="Proteomes" id="UP000027341"/>
    </source>
</evidence>
<dbReference type="AlphaFoldDB" id="A0A066ZQE0"/>
<dbReference type="STRING" id="28885.EI16_07025"/>
<comment type="caution">
    <text evidence="4">The sequence shown here is derived from an EMBL/GenBank/DDBJ whole genome shotgun (WGS) entry which is preliminary data.</text>
</comment>
<evidence type="ECO:0000256" key="2">
    <source>
        <dbReference type="PROSITE-ProRule" id="PRU00335"/>
    </source>
</evidence>
<dbReference type="SUPFAM" id="SSF48498">
    <property type="entry name" value="Tetracyclin repressor-like, C-terminal domain"/>
    <property type="match status" value="1"/>
</dbReference>
<evidence type="ECO:0000259" key="3">
    <source>
        <dbReference type="PROSITE" id="PS50977"/>
    </source>
</evidence>
<dbReference type="RefSeq" id="WP_029911334.1">
    <property type="nucleotide sequence ID" value="NZ_AP020335.1"/>
</dbReference>
<dbReference type="EMBL" id="JMIU01000001">
    <property type="protein sequence ID" value="KDN96033.1"/>
    <property type="molecule type" value="Genomic_DNA"/>
</dbReference>
<reference evidence="4 5" key="1">
    <citation type="submission" date="2014-04" db="EMBL/GenBank/DDBJ databases">
        <title>Draft genome sequence of Hydrogenovibrio marinus MH-110, a model organism for aerobic H2 metabolism.</title>
        <authorList>
            <person name="Cha H.J."/>
            <person name="Jo B.H."/>
            <person name="Hwang B.H."/>
        </authorList>
    </citation>
    <scope>NUCLEOTIDE SEQUENCE [LARGE SCALE GENOMIC DNA]</scope>
    <source>
        <strain evidence="4 5">MH-110</strain>
    </source>
</reference>
<dbReference type="Gene3D" id="1.10.10.60">
    <property type="entry name" value="Homeodomain-like"/>
    <property type="match status" value="1"/>
</dbReference>
<dbReference type="Proteomes" id="UP000027341">
    <property type="component" value="Unassembled WGS sequence"/>
</dbReference>
<dbReference type="InterPro" id="IPR036271">
    <property type="entry name" value="Tet_transcr_reg_TetR-rel_C_sf"/>
</dbReference>
<dbReference type="GO" id="GO:0003677">
    <property type="term" value="F:DNA binding"/>
    <property type="evidence" value="ECO:0007669"/>
    <property type="project" value="UniProtKB-UniRule"/>
</dbReference>
<evidence type="ECO:0000256" key="1">
    <source>
        <dbReference type="ARBA" id="ARBA00023125"/>
    </source>
</evidence>
<dbReference type="PRINTS" id="PR00455">
    <property type="entry name" value="HTHTETR"/>
</dbReference>